<dbReference type="Pfam" id="PF25023">
    <property type="entry name" value="TEN_YD-shell"/>
    <property type="match status" value="2"/>
</dbReference>
<keyword evidence="5" id="KW-1185">Reference proteome</keyword>
<dbReference type="SMART" id="SM00458">
    <property type="entry name" value="RICIN"/>
    <property type="match status" value="2"/>
</dbReference>
<feature type="domain" description="Ricin B lectin" evidence="3">
    <location>
        <begin position="396"/>
        <end position="519"/>
    </location>
</feature>
<dbReference type="InterPro" id="IPR000772">
    <property type="entry name" value="Ricin_B_lectin"/>
</dbReference>
<dbReference type="NCBIfam" id="TIGR03696">
    <property type="entry name" value="Rhs_assc_core"/>
    <property type="match status" value="1"/>
</dbReference>
<name>A0A9X7JNH0_9ACTN</name>
<sequence>MTASADPLNNVTSFGYDPDGNRISRTSPLGNKTTWTYDDDGRLASETDPRGNTSGADPEKFRTTYGYDLAGNRTKVTNPLGKVTSTTYDAANRAVAATDELGRQTRTEHDALGRISKVIGPDGAATTYTYNAAGDVATRKDPNGRITTYEYDDAGQQSSITDPLGRKKTFGYDADGNLTKATNARGITTTTAFDARGLATAVTYSDFTQPLSATYDALGRRQTITDATGTRTLGYDTNGRLSTVTPGSGKGSYSYTYDDAGHLTSRTIDGLSQSGPVTGLAGLCIDVAGGLSADGTALQTWSCNGTAAQRWTLEGGQLKALGKCVITTGTGNASAVQLAACTADQGQQWTARDDGSLLHNASGKCIDIPGSSTTRGTKLQLWDCNGTTAQRWALPRPPGPVTGLAGLCLDIAGGLSADGTALQTWSCNGTAAQRWTLEGGQFKALGKCAAPAGTGNASAVQLATCTGDQGQQWSLRDDGSLLHSASGKCIDIPGASTTRGSKLQLWGCNGTTAQRWSLPKRSAAVTTVQYSHDAEGRRTSQSSTAGSVLYDYDPAGHLTGTTLPATNGHSENRAYDNAGRLTSITSSKGDKILAGRQLALDDTGRPVRITATRAGQAPNYQYYTYDDAGRLLTDCTSTTQNTACPDTTAATVYTYDAVGNRKTQAKAGTTTGYTYDDADQLATVTTGSSTRKYSYDADGNQTSDGSNTFIYDASNQLTAITAGTDTYTYTYDADGNRTKAAKGSTALRTTSWDINGSLATIGAEYNADGSMTADYQYNPLGQLQTQSAGGNAYQYHHDQLGSVTDITDAGGAPRIRYSYTAYGETTRTDVAPNPPANAFTYTGAYTEPTTSAAGYYLRARNYDPTTGRLTTTDPVTRPVGSPAVSAYAYADNTPTRWTDPTGLTPDAPDAPDAHVKSLGEGLKTFGEGFLEGLKLPFEVFGDLYSALRGENGGAGGFVDKYLPARPAYRLYRAAEMFRDQGCEALADRYDKAGDEITQQIAAMGLGGLTGWQRAAVLPEVTEIEVGNLRFGPGGGVTSGYGGIPYKTPITPQLKELVNPQQGGDNCRACAVAVDRLLAEGAPSSAPGGLGRGPLTPLENLYGGRKFKPATLSGIVREIKTAGHGARGIVYGQKGRQAHVFNVVNTKGDVIFIDGQSGHADVASWRSFALLRTD</sequence>
<evidence type="ECO:0000256" key="2">
    <source>
        <dbReference type="SAM" id="MobiDB-lite"/>
    </source>
</evidence>
<feature type="compositionally biased region" description="Polar residues" evidence="2">
    <location>
        <begin position="23"/>
        <end position="36"/>
    </location>
</feature>
<accession>A0A9X7JNH0</accession>
<reference evidence="4 5" key="1">
    <citation type="submission" date="2018-03" db="EMBL/GenBank/DDBJ databases">
        <title>Chitinolytic properties of Streptosporangium nondiastaticum TBG75A20.</title>
        <authorList>
            <person name="Gayathri V."/>
            <person name="Shiburaj S."/>
        </authorList>
    </citation>
    <scope>NUCLEOTIDE SEQUENCE [LARGE SCALE GENOMIC DNA]</scope>
    <source>
        <strain evidence="4 5">TBG75A20</strain>
    </source>
</reference>
<dbReference type="SUPFAM" id="SSF50370">
    <property type="entry name" value="Ricin B-like lectins"/>
    <property type="match status" value="2"/>
</dbReference>
<keyword evidence="1" id="KW-0677">Repeat</keyword>
<dbReference type="InterPro" id="IPR028908">
    <property type="entry name" value="Tox-PL_dom"/>
</dbReference>
<feature type="region of interest" description="Disordered" evidence="2">
    <location>
        <begin position="19"/>
        <end position="62"/>
    </location>
</feature>
<dbReference type="InterPro" id="IPR050708">
    <property type="entry name" value="T6SS_VgrG/RHS"/>
</dbReference>
<dbReference type="InterPro" id="IPR035992">
    <property type="entry name" value="Ricin_B-like_lectins"/>
</dbReference>
<dbReference type="OrthoDB" id="291011at2"/>
<organism evidence="4 5">
    <name type="scientific">Streptosporangium nondiastaticum</name>
    <dbReference type="NCBI Taxonomy" id="35764"/>
    <lineage>
        <taxon>Bacteria</taxon>
        <taxon>Bacillati</taxon>
        <taxon>Actinomycetota</taxon>
        <taxon>Actinomycetes</taxon>
        <taxon>Streptosporangiales</taxon>
        <taxon>Streptosporangiaceae</taxon>
        <taxon>Streptosporangium</taxon>
    </lineage>
</organism>
<dbReference type="InterPro" id="IPR031325">
    <property type="entry name" value="RHS_repeat"/>
</dbReference>
<dbReference type="PANTHER" id="PTHR32305">
    <property type="match status" value="1"/>
</dbReference>
<dbReference type="PANTHER" id="PTHR32305:SF15">
    <property type="entry name" value="PROTEIN RHSA-RELATED"/>
    <property type="match status" value="1"/>
</dbReference>
<dbReference type="InterPro" id="IPR006530">
    <property type="entry name" value="YD"/>
</dbReference>
<dbReference type="Gene3D" id="2.80.10.50">
    <property type="match status" value="3"/>
</dbReference>
<evidence type="ECO:0000256" key="1">
    <source>
        <dbReference type="ARBA" id="ARBA00022737"/>
    </source>
</evidence>
<feature type="compositionally biased region" description="Basic and acidic residues" evidence="2">
    <location>
        <begin position="39"/>
        <end position="49"/>
    </location>
</feature>
<comment type="caution">
    <text evidence="4">The sequence shown here is derived from an EMBL/GenBank/DDBJ whole genome shotgun (WGS) entry which is preliminary data.</text>
</comment>
<dbReference type="InterPro" id="IPR022385">
    <property type="entry name" value="Rhs_assc_core"/>
</dbReference>
<dbReference type="AlphaFoldDB" id="A0A9X7JNH0"/>
<dbReference type="NCBIfam" id="TIGR01643">
    <property type="entry name" value="YD_repeat_2x"/>
    <property type="match status" value="8"/>
</dbReference>
<dbReference type="Gene3D" id="3.90.930.1">
    <property type="match status" value="1"/>
</dbReference>
<dbReference type="CDD" id="cd23451">
    <property type="entry name" value="beta-trefoil_Ricin_laminarinase"/>
    <property type="match status" value="2"/>
</dbReference>
<dbReference type="Pfam" id="PF15644">
    <property type="entry name" value="Gln_amidase"/>
    <property type="match status" value="1"/>
</dbReference>
<gene>
    <name evidence="4" type="ORF">B7P34_20345</name>
</gene>
<dbReference type="Pfam" id="PF00652">
    <property type="entry name" value="Ricin_B_lectin"/>
    <property type="match status" value="2"/>
</dbReference>
<dbReference type="Pfam" id="PF05593">
    <property type="entry name" value="RHS_repeat"/>
    <property type="match status" value="2"/>
</dbReference>
<evidence type="ECO:0000259" key="3">
    <source>
        <dbReference type="SMART" id="SM00458"/>
    </source>
</evidence>
<feature type="domain" description="Ricin B lectin" evidence="3">
    <location>
        <begin position="274"/>
        <end position="395"/>
    </location>
</feature>
<dbReference type="EMBL" id="PXWG01000056">
    <property type="protein sequence ID" value="PSJ26943.1"/>
    <property type="molecule type" value="Genomic_DNA"/>
</dbReference>
<protein>
    <recommendedName>
        <fullName evidence="3">Ricin B lectin domain-containing protein</fullName>
    </recommendedName>
</protein>
<dbReference type="Gene3D" id="2.180.10.10">
    <property type="entry name" value="RHS repeat-associated core"/>
    <property type="match status" value="2"/>
</dbReference>
<dbReference type="Proteomes" id="UP000242427">
    <property type="component" value="Unassembled WGS sequence"/>
</dbReference>
<evidence type="ECO:0000313" key="5">
    <source>
        <dbReference type="Proteomes" id="UP000242427"/>
    </source>
</evidence>
<dbReference type="InterPro" id="IPR056823">
    <property type="entry name" value="TEN-like_YD-shell"/>
</dbReference>
<proteinExistence type="predicted"/>
<dbReference type="PROSITE" id="PS50231">
    <property type="entry name" value="RICIN_B_LECTIN"/>
    <property type="match status" value="2"/>
</dbReference>
<evidence type="ECO:0000313" key="4">
    <source>
        <dbReference type="EMBL" id="PSJ26943.1"/>
    </source>
</evidence>